<evidence type="ECO:0000256" key="4">
    <source>
        <dbReference type="ARBA" id="ARBA00023136"/>
    </source>
</evidence>
<evidence type="ECO:0000256" key="1">
    <source>
        <dbReference type="ARBA" id="ARBA00004141"/>
    </source>
</evidence>
<evidence type="ECO:0000259" key="8">
    <source>
        <dbReference type="Pfam" id="PF13515"/>
    </source>
</evidence>
<feature type="transmembrane region" description="Helical" evidence="6">
    <location>
        <begin position="867"/>
        <end position="887"/>
    </location>
</feature>
<feature type="transmembrane region" description="Helical" evidence="6">
    <location>
        <begin position="316"/>
        <end position="333"/>
    </location>
</feature>
<gene>
    <name evidence="9" type="ORF">BN1723_008825</name>
</gene>
<dbReference type="AlphaFoldDB" id="A0A0G4KJY3"/>
<feature type="transmembrane region" description="Helical" evidence="6">
    <location>
        <begin position="210"/>
        <end position="229"/>
    </location>
</feature>
<feature type="transmembrane region" description="Helical" evidence="6">
    <location>
        <begin position="262"/>
        <end position="283"/>
    </location>
</feature>
<feature type="region of interest" description="Disordered" evidence="5">
    <location>
        <begin position="670"/>
        <end position="708"/>
    </location>
</feature>
<keyword evidence="2 6" id="KW-0812">Transmembrane</keyword>
<dbReference type="InterPro" id="IPR023244">
    <property type="entry name" value="Brefeldin_A-sensitivity_4"/>
</dbReference>
<feature type="transmembrane region" description="Helical" evidence="6">
    <location>
        <begin position="345"/>
        <end position="367"/>
    </location>
</feature>
<organism evidence="9 10">
    <name type="scientific">Verticillium longisporum</name>
    <name type="common">Verticillium dahliae var. longisporum</name>
    <dbReference type="NCBI Taxonomy" id="100787"/>
    <lineage>
        <taxon>Eukaryota</taxon>
        <taxon>Fungi</taxon>
        <taxon>Dikarya</taxon>
        <taxon>Ascomycota</taxon>
        <taxon>Pezizomycotina</taxon>
        <taxon>Sordariomycetes</taxon>
        <taxon>Hypocreomycetidae</taxon>
        <taxon>Glomerellales</taxon>
        <taxon>Plectosphaerellaceae</taxon>
        <taxon>Verticillium</taxon>
    </lineage>
</organism>
<evidence type="ECO:0000256" key="3">
    <source>
        <dbReference type="ARBA" id="ARBA00022989"/>
    </source>
</evidence>
<evidence type="ECO:0000313" key="9">
    <source>
        <dbReference type="EMBL" id="CRK03053.1"/>
    </source>
</evidence>
<feature type="transmembrane region" description="Helical" evidence="6">
    <location>
        <begin position="809"/>
        <end position="827"/>
    </location>
</feature>
<keyword evidence="4 6" id="KW-0472">Membrane</keyword>
<evidence type="ECO:0000256" key="6">
    <source>
        <dbReference type="SAM" id="Phobius"/>
    </source>
</evidence>
<evidence type="ECO:0000256" key="5">
    <source>
        <dbReference type="SAM" id="MobiDB-lite"/>
    </source>
</evidence>
<dbReference type="PANTHER" id="PTHR47804">
    <property type="entry name" value="60S RIBOSOMAL PROTEIN L19"/>
    <property type="match status" value="1"/>
</dbReference>
<comment type="subcellular location">
    <subcellularLocation>
        <location evidence="1">Membrane</location>
        <topology evidence="1">Multi-pass membrane protein</topology>
    </subcellularLocation>
</comment>
<feature type="transmembrane region" description="Helical" evidence="6">
    <location>
        <begin position="289"/>
        <end position="309"/>
    </location>
</feature>
<dbReference type="Pfam" id="PF13515">
    <property type="entry name" value="FUSC_2"/>
    <property type="match status" value="1"/>
</dbReference>
<feature type="transmembrane region" description="Helical" evidence="6">
    <location>
        <begin position="834"/>
        <end position="852"/>
    </location>
</feature>
<feature type="domain" description="Integral membrane bound transporter" evidence="8">
    <location>
        <begin position="755"/>
        <end position="879"/>
    </location>
</feature>
<evidence type="ECO:0000313" key="10">
    <source>
        <dbReference type="Proteomes" id="UP000045706"/>
    </source>
</evidence>
<feature type="compositionally biased region" description="Acidic residues" evidence="5">
    <location>
        <begin position="1118"/>
        <end position="1135"/>
    </location>
</feature>
<dbReference type="Proteomes" id="UP000045706">
    <property type="component" value="Unassembled WGS sequence"/>
</dbReference>
<dbReference type="PRINTS" id="PR02047">
    <property type="entry name" value="BREFELDNASP4"/>
</dbReference>
<name>A0A0G4KJY3_VERLO</name>
<protein>
    <submittedName>
        <fullName evidence="9">Uncharacterized protein</fullName>
    </submittedName>
</protein>
<dbReference type="InterPro" id="IPR052430">
    <property type="entry name" value="IVT-Associated"/>
</dbReference>
<sequence>MMATESEPVRVMAPPPEAFQYSAPPVAQPQIARAPTMPSADGPGTESIAMVDFAKTRSGTANLPAPPQETTGLRRRFSIRRAWTHHREQTINDRNRLESARLNVESDELYRQRRRSSAVDMEMVAELLEKDHLDTDTHGISEIRDGWFDAVYLKQRPLDYQRLMRHAESTLPAAFAKDPPLSLQHFLPKQRRQLRSVFFKVMTTRSGVRLFKASLAFFIAYCLCLVPQVREWLGRYNYIMVVSVIINHPARPMGPQLDGTILTILGTISGLAWGVIGLILSYSTVDARTGYGAILALFFSIFIACVAYIRAYWTRFYQFSISAGIAMCYSCLAEVNGEQVRYIKFWSYGIPWILGQAISLVVNLAFLPDAGSRALAETLHEAFFIMQDALEIPRPRNVLLRRSLARVFVAVGVAYRDLRLDVSFTRYNPVEVRELRNLIQGVIRSILLLKTETRLFESWDLPEAGIVPVTVTAFETIATDVDGSAEASSGDTKTMSEDDPDTLLRLVALKLAAPTEDMLLHMRSVIRSCDAALMDMSGYRSALGPPKDEAYDVDQAKNLLRKAIDDFDQADQELQLSGVLPDTRRIKEVSNILVFTHHIRGAAGSIDTLGVHVSDMKQSAGRPKFYLPTYSLHMAINYANAQIRRDRGGVSASNVKMTFDDITTLIEAIQSREHRPAPRSRKSSISGATIPPERSPTTMEAEEMPKPESKHSKFGYQIWRILHRLQGFESKYALKVCMLTALLAIPAWLEKSRSWWNLQESWWAVVMAWVMVHPRIGGNMQDLLMRALCVTLGAVWAGVAYAARNGNPYVMAVFALIYMLPMLYRFTQSSHPRSGIAGCLSFSVISLALVTADEHQSAARMAATRGLAFLVGTVSAVMINWILWPFVSRHELRKALSSMLFFQSVLYRGVLSKYVYYEEQKQPTKQDIERSEMLEGRLREGFVRIRQLLIMTRHELRLRSPFDPLPYSALADACENFFEHLIAVRQAALNYDPGYVRDNDAAAEKLLSYRRDAVACILSNLYILAGALKSDRKVPRYLPSAAVARKRLLDRMAEIEAEELAAHKMHRRSTGLHISLATNGKWAQVYGFAFNESLTGCVAQLEELERYTKLIVGEQGFDDEFRDDDSDTSDEEEDERIPHHK</sequence>
<evidence type="ECO:0000256" key="2">
    <source>
        <dbReference type="ARBA" id="ARBA00022692"/>
    </source>
</evidence>
<dbReference type="GO" id="GO:0016020">
    <property type="term" value="C:membrane"/>
    <property type="evidence" value="ECO:0007669"/>
    <property type="project" value="UniProtKB-SubCell"/>
</dbReference>
<reference evidence="10" key="1">
    <citation type="submission" date="2015-05" db="EMBL/GenBank/DDBJ databases">
        <authorList>
            <person name="Fogelqvist Johan"/>
        </authorList>
    </citation>
    <scope>NUCLEOTIDE SEQUENCE [LARGE SCALE GENOMIC DNA]</scope>
</reference>
<dbReference type="InterPro" id="IPR018823">
    <property type="entry name" value="ArAE_2_N"/>
</dbReference>
<evidence type="ECO:0000259" key="7">
    <source>
        <dbReference type="Pfam" id="PF10337"/>
    </source>
</evidence>
<dbReference type="Pfam" id="PF10337">
    <property type="entry name" value="ArAE_2_N"/>
    <property type="match status" value="1"/>
</dbReference>
<keyword evidence="3 6" id="KW-1133">Transmembrane helix</keyword>
<dbReference type="PANTHER" id="PTHR47804:SF3">
    <property type="entry name" value="PROTEIN BRE4"/>
    <property type="match status" value="1"/>
</dbReference>
<feature type="region of interest" description="Disordered" evidence="5">
    <location>
        <begin position="1118"/>
        <end position="1141"/>
    </location>
</feature>
<accession>A0A0G4KJY3</accession>
<dbReference type="InterPro" id="IPR049453">
    <property type="entry name" value="Memb_transporter_dom"/>
</dbReference>
<feature type="transmembrane region" description="Helical" evidence="6">
    <location>
        <begin position="784"/>
        <end position="803"/>
    </location>
</feature>
<dbReference type="EMBL" id="CVQI01000891">
    <property type="protein sequence ID" value="CRK03053.1"/>
    <property type="molecule type" value="Genomic_DNA"/>
</dbReference>
<feature type="region of interest" description="Disordered" evidence="5">
    <location>
        <begin position="1"/>
        <end position="22"/>
    </location>
</feature>
<proteinExistence type="predicted"/>
<feature type="domain" description="Putative ER transporter 6TM N-terminal" evidence="7">
    <location>
        <begin position="206"/>
        <end position="281"/>
    </location>
</feature>